<name>A0ABD0KH37_9CAEN</name>
<evidence type="ECO:0000256" key="2">
    <source>
        <dbReference type="ARBA" id="ARBA00006171"/>
    </source>
</evidence>
<dbReference type="SFLD" id="SFLDS00003">
    <property type="entry name" value="Haloacid_Dehalogenase"/>
    <property type="match status" value="1"/>
</dbReference>
<dbReference type="Gene3D" id="3.40.50.1000">
    <property type="entry name" value="HAD superfamily/HAD-like"/>
    <property type="match status" value="1"/>
</dbReference>
<gene>
    <name evidence="10" type="ORF">BaRGS_00022296</name>
</gene>
<dbReference type="InterPro" id="IPR023198">
    <property type="entry name" value="PGP-like_dom2"/>
</dbReference>
<dbReference type="CDD" id="cd07529">
    <property type="entry name" value="HAD_AtGPP-like"/>
    <property type="match status" value="1"/>
</dbReference>
<dbReference type="Pfam" id="PF00702">
    <property type="entry name" value="Hydrolase"/>
    <property type="match status" value="1"/>
</dbReference>
<dbReference type="FunFam" id="1.10.150.240:FF:000001">
    <property type="entry name" value="Haloacid dehalogenase-like hydrolase domain"/>
    <property type="match status" value="1"/>
</dbReference>
<dbReference type="Gene3D" id="1.10.150.240">
    <property type="entry name" value="Putative phosphatase, domain 2"/>
    <property type="match status" value="1"/>
</dbReference>
<dbReference type="EMBL" id="JACVVK020000178">
    <property type="protein sequence ID" value="KAK7486495.1"/>
    <property type="molecule type" value="Genomic_DNA"/>
</dbReference>
<evidence type="ECO:0000256" key="8">
    <source>
        <dbReference type="ARBA" id="ARBA00083904"/>
    </source>
</evidence>
<dbReference type="SUPFAM" id="SSF56784">
    <property type="entry name" value="HAD-like"/>
    <property type="match status" value="1"/>
</dbReference>
<evidence type="ECO:0000256" key="9">
    <source>
        <dbReference type="SAM" id="MobiDB-lite"/>
    </source>
</evidence>
<comment type="similarity">
    <text evidence="2">Belongs to the HAD-like hydrolase superfamily. CbbY/CbbZ/Gph/YieH family.</text>
</comment>
<dbReference type="AlphaFoldDB" id="A0ABD0KH37"/>
<dbReference type="SFLD" id="SFLDG01129">
    <property type="entry name" value="C1.5:_HAD__Beta-PGM__Phosphata"/>
    <property type="match status" value="1"/>
</dbReference>
<dbReference type="NCBIfam" id="TIGR01509">
    <property type="entry name" value="HAD-SF-IA-v3"/>
    <property type="match status" value="1"/>
</dbReference>
<comment type="caution">
    <text evidence="10">The sequence shown here is derived from an EMBL/GenBank/DDBJ whole genome shotgun (WGS) entry which is preliminary data.</text>
</comment>
<keyword evidence="11" id="KW-1185">Reference proteome</keyword>
<protein>
    <recommendedName>
        <fullName evidence="7">pseudouridine 5'-phosphatase</fullName>
        <ecNumber evidence="7">3.1.3.96</ecNumber>
    </recommendedName>
    <alternativeName>
        <fullName evidence="8">Pseudouridine-5'-monophosphatase</fullName>
    </alternativeName>
</protein>
<sequence>MNCSEENQWSVTDFSPPQMNASLFLVLLLAGVAVMQNTDGFSVGQLFGEVEKAVKKGVEEVAQEVQTGVSAGVQKANKEAVHAANAAKKAASAGVEIVHQTVKAAENAASDHDDVEKTQDGGEAAPRKAAGDGPENTKTAEPRSMVNVITKLVTVTHVIFDVDGLLLDTESIYSKVIEGICAKHGKTFTWEIKAQQMGQTEHKAAKIIIDSLQLPITPEEYIQECKREFEHMFPLVPLMPGAEKLVRHLHEHGVPIALASGSDMHNFQLKTKNHQDLFSLFHHAVLSSSDPDVKHGKPAPDCFLVAASRFADPPKPENVLVFEDAPNGVEAACAAGMQVIWVPDPRADRSQLQHKSEVILDSLEHFKPEEFGLPPYNT</sequence>
<evidence type="ECO:0000256" key="5">
    <source>
        <dbReference type="ARBA" id="ARBA00022842"/>
    </source>
</evidence>
<feature type="region of interest" description="Disordered" evidence="9">
    <location>
        <begin position="105"/>
        <end position="141"/>
    </location>
</feature>
<evidence type="ECO:0000256" key="7">
    <source>
        <dbReference type="ARBA" id="ARBA00066578"/>
    </source>
</evidence>
<proteinExistence type="inferred from homology"/>
<evidence type="ECO:0000256" key="6">
    <source>
        <dbReference type="ARBA" id="ARBA00052504"/>
    </source>
</evidence>
<dbReference type="EC" id="3.1.3.96" evidence="7"/>
<comment type="cofactor">
    <cofactor evidence="1">
        <name>Mg(2+)</name>
        <dbReference type="ChEBI" id="CHEBI:18420"/>
    </cofactor>
</comment>
<dbReference type="Proteomes" id="UP001519460">
    <property type="component" value="Unassembled WGS sequence"/>
</dbReference>
<dbReference type="SFLD" id="SFLDG01135">
    <property type="entry name" value="C1.5.6:_HAD__Beta-PGM__Phospha"/>
    <property type="match status" value="1"/>
</dbReference>
<dbReference type="InterPro" id="IPR036412">
    <property type="entry name" value="HAD-like_sf"/>
</dbReference>
<dbReference type="GO" id="GO:1990738">
    <property type="term" value="F:pseudouridine 5'-phosphatase activity"/>
    <property type="evidence" value="ECO:0007669"/>
    <property type="project" value="UniProtKB-EC"/>
</dbReference>
<keyword evidence="4" id="KW-0378">Hydrolase</keyword>
<evidence type="ECO:0000313" key="11">
    <source>
        <dbReference type="Proteomes" id="UP001519460"/>
    </source>
</evidence>
<dbReference type="PANTHER" id="PTHR18901">
    <property type="entry name" value="2-DEOXYGLUCOSE-6-PHOSPHATE PHOSPHATASE 2"/>
    <property type="match status" value="1"/>
</dbReference>
<dbReference type="GO" id="GO:0046872">
    <property type="term" value="F:metal ion binding"/>
    <property type="evidence" value="ECO:0007669"/>
    <property type="project" value="UniProtKB-KW"/>
</dbReference>
<comment type="catalytic activity">
    <reaction evidence="6">
        <text>psi-UMP + H2O = pseudouridine + phosphate</text>
        <dbReference type="Rhea" id="RHEA:10944"/>
        <dbReference type="ChEBI" id="CHEBI:15377"/>
        <dbReference type="ChEBI" id="CHEBI:17802"/>
        <dbReference type="ChEBI" id="CHEBI:43474"/>
        <dbReference type="ChEBI" id="CHEBI:58380"/>
        <dbReference type="EC" id="3.1.3.96"/>
    </reaction>
</comment>
<dbReference type="InterPro" id="IPR045228">
    <property type="entry name" value="Gpp1/Gpp2-like"/>
</dbReference>
<feature type="compositionally biased region" description="Basic and acidic residues" evidence="9">
    <location>
        <begin position="109"/>
        <end position="130"/>
    </location>
</feature>
<evidence type="ECO:0000256" key="1">
    <source>
        <dbReference type="ARBA" id="ARBA00001946"/>
    </source>
</evidence>
<accession>A0ABD0KH37</accession>
<dbReference type="PANTHER" id="PTHR18901:SF38">
    <property type="entry name" value="PSEUDOURIDINE-5'-PHOSPHATASE"/>
    <property type="match status" value="1"/>
</dbReference>
<dbReference type="FunFam" id="3.40.50.1000:FF:000055">
    <property type="entry name" value="Haloacid dehalogenase-like hydrolase family protein"/>
    <property type="match status" value="1"/>
</dbReference>
<keyword evidence="5" id="KW-0460">Magnesium</keyword>
<dbReference type="InterPro" id="IPR023214">
    <property type="entry name" value="HAD_sf"/>
</dbReference>
<evidence type="ECO:0000256" key="4">
    <source>
        <dbReference type="ARBA" id="ARBA00022801"/>
    </source>
</evidence>
<evidence type="ECO:0000256" key="3">
    <source>
        <dbReference type="ARBA" id="ARBA00022723"/>
    </source>
</evidence>
<dbReference type="InterPro" id="IPR006439">
    <property type="entry name" value="HAD-SF_hydro_IA"/>
</dbReference>
<organism evidence="10 11">
    <name type="scientific">Batillaria attramentaria</name>
    <dbReference type="NCBI Taxonomy" id="370345"/>
    <lineage>
        <taxon>Eukaryota</taxon>
        <taxon>Metazoa</taxon>
        <taxon>Spiralia</taxon>
        <taxon>Lophotrochozoa</taxon>
        <taxon>Mollusca</taxon>
        <taxon>Gastropoda</taxon>
        <taxon>Caenogastropoda</taxon>
        <taxon>Sorbeoconcha</taxon>
        <taxon>Cerithioidea</taxon>
        <taxon>Batillariidae</taxon>
        <taxon>Batillaria</taxon>
    </lineage>
</organism>
<evidence type="ECO:0000313" key="10">
    <source>
        <dbReference type="EMBL" id="KAK7486495.1"/>
    </source>
</evidence>
<keyword evidence="3" id="KW-0479">Metal-binding</keyword>
<reference evidence="10 11" key="1">
    <citation type="journal article" date="2023" name="Sci. Data">
        <title>Genome assembly of the Korean intertidal mud-creeper Batillaria attramentaria.</title>
        <authorList>
            <person name="Patra A.K."/>
            <person name="Ho P.T."/>
            <person name="Jun S."/>
            <person name="Lee S.J."/>
            <person name="Kim Y."/>
            <person name="Won Y.J."/>
        </authorList>
    </citation>
    <scope>NUCLEOTIDE SEQUENCE [LARGE SCALE GENOMIC DNA]</scope>
    <source>
        <strain evidence="10">Wonlab-2016</strain>
    </source>
</reference>